<dbReference type="PROSITE" id="PS50222">
    <property type="entry name" value="EF_HAND_2"/>
    <property type="match status" value="1"/>
</dbReference>
<accession>A0A8T2T7E8</accession>
<feature type="region of interest" description="Disordered" evidence="4">
    <location>
        <begin position="158"/>
        <end position="258"/>
    </location>
</feature>
<organism evidence="6 7">
    <name type="scientific">Ceratopteris richardii</name>
    <name type="common">Triangle waterfern</name>
    <dbReference type="NCBI Taxonomy" id="49495"/>
    <lineage>
        <taxon>Eukaryota</taxon>
        <taxon>Viridiplantae</taxon>
        <taxon>Streptophyta</taxon>
        <taxon>Embryophyta</taxon>
        <taxon>Tracheophyta</taxon>
        <taxon>Polypodiopsida</taxon>
        <taxon>Polypodiidae</taxon>
        <taxon>Polypodiales</taxon>
        <taxon>Pteridineae</taxon>
        <taxon>Pteridaceae</taxon>
        <taxon>Parkerioideae</taxon>
        <taxon>Ceratopteris</taxon>
    </lineage>
</organism>
<feature type="compositionally biased region" description="Acidic residues" evidence="4">
    <location>
        <begin position="234"/>
        <end position="258"/>
    </location>
</feature>
<dbReference type="GO" id="GO:0008270">
    <property type="term" value="F:zinc ion binding"/>
    <property type="evidence" value="ECO:0007669"/>
    <property type="project" value="UniProtKB-KW"/>
</dbReference>
<evidence type="ECO:0000313" key="7">
    <source>
        <dbReference type="Proteomes" id="UP000825935"/>
    </source>
</evidence>
<dbReference type="SMART" id="SM00291">
    <property type="entry name" value="ZnF_ZZ"/>
    <property type="match status" value="1"/>
</dbReference>
<dbReference type="Gene3D" id="3.30.60.90">
    <property type="match status" value="1"/>
</dbReference>
<dbReference type="OrthoDB" id="8785703at2759"/>
<keyword evidence="1" id="KW-0479">Metal-binding</keyword>
<feature type="domain" description="EF-hand" evidence="5">
    <location>
        <begin position="58"/>
        <end position="87"/>
    </location>
</feature>
<dbReference type="GO" id="GO:0005509">
    <property type="term" value="F:calcium ion binding"/>
    <property type="evidence" value="ECO:0007669"/>
    <property type="project" value="InterPro"/>
</dbReference>
<dbReference type="AlphaFoldDB" id="A0A8T2T7E8"/>
<dbReference type="InterPro" id="IPR002048">
    <property type="entry name" value="EF_hand_dom"/>
</dbReference>
<reference evidence="6" key="1">
    <citation type="submission" date="2021-08" db="EMBL/GenBank/DDBJ databases">
        <title>WGS assembly of Ceratopteris richardii.</title>
        <authorList>
            <person name="Marchant D.B."/>
            <person name="Chen G."/>
            <person name="Jenkins J."/>
            <person name="Shu S."/>
            <person name="Leebens-Mack J."/>
            <person name="Grimwood J."/>
            <person name="Schmutz J."/>
            <person name="Soltis P."/>
            <person name="Soltis D."/>
            <person name="Chen Z.-H."/>
        </authorList>
    </citation>
    <scope>NUCLEOTIDE SEQUENCE</scope>
    <source>
        <strain evidence="6">Whitten #5841</strain>
        <tissue evidence="6">Leaf</tissue>
    </source>
</reference>
<protein>
    <recommendedName>
        <fullName evidence="5">EF-hand domain-containing protein</fullName>
    </recommendedName>
</protein>
<keyword evidence="7" id="KW-1185">Reference proteome</keyword>
<proteinExistence type="predicted"/>
<dbReference type="SUPFAM" id="SSF47473">
    <property type="entry name" value="EF-hand"/>
    <property type="match status" value="1"/>
</dbReference>
<evidence type="ECO:0000256" key="2">
    <source>
        <dbReference type="ARBA" id="ARBA00022771"/>
    </source>
</evidence>
<feature type="compositionally biased region" description="Acidic residues" evidence="4">
    <location>
        <begin position="199"/>
        <end position="226"/>
    </location>
</feature>
<dbReference type="InterPro" id="IPR011992">
    <property type="entry name" value="EF-hand-dom_pair"/>
</dbReference>
<dbReference type="CDD" id="cd02249">
    <property type="entry name" value="ZZ"/>
    <property type="match status" value="1"/>
</dbReference>
<evidence type="ECO:0000313" key="6">
    <source>
        <dbReference type="EMBL" id="KAH7415400.1"/>
    </source>
</evidence>
<feature type="compositionally biased region" description="Basic and acidic residues" evidence="4">
    <location>
        <begin position="186"/>
        <end position="198"/>
    </location>
</feature>
<comment type="caution">
    <text evidence="6">The sequence shown here is derived from an EMBL/GenBank/DDBJ whole genome shotgun (WGS) entry which is preliminary data.</text>
</comment>
<evidence type="ECO:0000256" key="4">
    <source>
        <dbReference type="SAM" id="MobiDB-lite"/>
    </source>
</evidence>
<evidence type="ECO:0000256" key="1">
    <source>
        <dbReference type="ARBA" id="ARBA00022723"/>
    </source>
</evidence>
<dbReference type="Gene3D" id="1.10.238.10">
    <property type="entry name" value="EF-hand"/>
    <property type="match status" value="1"/>
</dbReference>
<keyword evidence="3" id="KW-0862">Zinc</keyword>
<dbReference type="EMBL" id="CM035419">
    <property type="protein sequence ID" value="KAH7415400.1"/>
    <property type="molecule type" value="Genomic_DNA"/>
</dbReference>
<keyword evidence="2" id="KW-0863">Zinc-finger</keyword>
<evidence type="ECO:0000259" key="5">
    <source>
        <dbReference type="PROSITE" id="PS50222"/>
    </source>
</evidence>
<gene>
    <name evidence="6" type="ORF">KP509_14G041100</name>
</gene>
<evidence type="ECO:0000256" key="3">
    <source>
        <dbReference type="ARBA" id="ARBA00022833"/>
    </source>
</evidence>
<dbReference type="SUPFAM" id="SSF57850">
    <property type="entry name" value="RING/U-box"/>
    <property type="match status" value="1"/>
</dbReference>
<dbReference type="Proteomes" id="UP000825935">
    <property type="component" value="Chromosome 14"/>
</dbReference>
<dbReference type="InterPro" id="IPR000433">
    <property type="entry name" value="Znf_ZZ"/>
</dbReference>
<name>A0A8T2T7E8_CERRI</name>
<dbReference type="InterPro" id="IPR043145">
    <property type="entry name" value="Znf_ZZ_sf"/>
</dbReference>
<dbReference type="Pfam" id="PF00569">
    <property type="entry name" value="ZZ"/>
    <property type="match status" value="1"/>
</dbReference>
<sequence>MASQPSLRSRMQIAAALYYERLPYALQQEHRNLFKGLDESGDGRISKVELLEAGYPKKSFFSFLDTDDNGLLDFEECKSLFFLMKNKAGVCDGCGKPLLESYYGCVECHAFDLCATCYGARNKLHPGHPHSNFVKRKPMISSVMNELIDQVECRVVSQPHAPSPSSGLVSFLKKEKRKEKEEEEEKEAKEEEPEKEKEEEAEEEEPEQDEEEPEQDEEEQPIEEEPAQVKKEEEVEEEEAEEEKPEQQEEEGSDCSIM</sequence>